<evidence type="ECO:0000256" key="2">
    <source>
        <dbReference type="ARBA" id="ARBA00003690"/>
    </source>
</evidence>
<comment type="function">
    <text evidence="2">May be involved in the metabolism of insect hormones and in the breakdown of synthetic insecticides.</text>
</comment>
<dbReference type="GO" id="GO:0016712">
    <property type="term" value="F:oxidoreductase activity, acting on paired donors, with incorporation or reduction of molecular oxygen, reduced flavin or flavoprotein as one donor, and incorporation of one atom of oxygen"/>
    <property type="evidence" value="ECO:0007669"/>
    <property type="project" value="TreeGrafter"/>
</dbReference>
<accession>A0AAN9Z105</accession>
<dbReference type="Proteomes" id="UP001378592">
    <property type="component" value="Unassembled WGS sequence"/>
</dbReference>
<evidence type="ECO:0000256" key="13">
    <source>
        <dbReference type="ARBA" id="ARBA00023136"/>
    </source>
</evidence>
<dbReference type="GO" id="GO:0006082">
    <property type="term" value="P:organic acid metabolic process"/>
    <property type="evidence" value="ECO:0007669"/>
    <property type="project" value="TreeGrafter"/>
</dbReference>
<evidence type="ECO:0000256" key="5">
    <source>
        <dbReference type="ARBA" id="ARBA00010617"/>
    </source>
</evidence>
<evidence type="ECO:0008006" key="19">
    <source>
        <dbReference type="Google" id="ProtNLM"/>
    </source>
</evidence>
<keyword evidence="9" id="KW-0492">Microsome</keyword>
<feature type="binding site" description="axial binding residue" evidence="14">
    <location>
        <position position="455"/>
    </location>
    <ligand>
        <name>heme</name>
        <dbReference type="ChEBI" id="CHEBI:30413"/>
    </ligand>
    <ligandPart>
        <name>Fe</name>
        <dbReference type="ChEBI" id="CHEBI:18248"/>
    </ligandPart>
</feature>
<comment type="caution">
    <text evidence="17">The sequence shown here is derived from an EMBL/GenBank/DDBJ whole genome shotgun (WGS) entry which is preliminary data.</text>
</comment>
<evidence type="ECO:0000256" key="11">
    <source>
        <dbReference type="ARBA" id="ARBA00023004"/>
    </source>
</evidence>
<dbReference type="PRINTS" id="PR00385">
    <property type="entry name" value="P450"/>
</dbReference>
<keyword evidence="12 15" id="KW-0503">Monooxygenase</keyword>
<evidence type="ECO:0000256" key="6">
    <source>
        <dbReference type="ARBA" id="ARBA00022617"/>
    </source>
</evidence>
<evidence type="ECO:0000256" key="4">
    <source>
        <dbReference type="ARBA" id="ARBA00004406"/>
    </source>
</evidence>
<dbReference type="AlphaFoldDB" id="A0AAN9Z105"/>
<dbReference type="InterPro" id="IPR001128">
    <property type="entry name" value="Cyt_P450"/>
</dbReference>
<dbReference type="GO" id="GO:0008395">
    <property type="term" value="F:steroid hydroxylase activity"/>
    <property type="evidence" value="ECO:0007669"/>
    <property type="project" value="TreeGrafter"/>
</dbReference>
<dbReference type="PANTHER" id="PTHR24300">
    <property type="entry name" value="CYTOCHROME P450 508A4-RELATED"/>
    <property type="match status" value="1"/>
</dbReference>
<keyword evidence="13" id="KW-0472">Membrane</keyword>
<evidence type="ECO:0000256" key="15">
    <source>
        <dbReference type="RuleBase" id="RU000461"/>
    </source>
</evidence>
<evidence type="ECO:0000256" key="7">
    <source>
        <dbReference type="ARBA" id="ARBA00022723"/>
    </source>
</evidence>
<evidence type="ECO:0000256" key="1">
    <source>
        <dbReference type="ARBA" id="ARBA00001971"/>
    </source>
</evidence>
<comment type="subcellular location">
    <subcellularLocation>
        <location evidence="4">Endoplasmic reticulum membrane</location>
        <topology evidence="4">Peripheral membrane protein</topology>
    </subcellularLocation>
    <subcellularLocation>
        <location evidence="3">Microsome membrane</location>
        <topology evidence="3">Peripheral membrane protein</topology>
    </subcellularLocation>
</comment>
<proteinExistence type="inferred from homology"/>
<dbReference type="InterPro" id="IPR017972">
    <property type="entry name" value="Cyt_P450_CS"/>
</dbReference>
<keyword evidence="7 14" id="KW-0479">Metal-binding</keyword>
<keyword evidence="6 14" id="KW-0349">Heme</keyword>
<dbReference type="Gene3D" id="1.10.630.10">
    <property type="entry name" value="Cytochrome P450"/>
    <property type="match status" value="1"/>
</dbReference>
<keyword evidence="16" id="KW-0732">Signal</keyword>
<dbReference type="PROSITE" id="PS00086">
    <property type="entry name" value="CYTOCHROME_P450"/>
    <property type="match status" value="1"/>
</dbReference>
<dbReference type="GO" id="GO:0020037">
    <property type="term" value="F:heme binding"/>
    <property type="evidence" value="ECO:0007669"/>
    <property type="project" value="InterPro"/>
</dbReference>
<dbReference type="PANTHER" id="PTHR24300:SF376">
    <property type="entry name" value="CYTOCHROME P450 15A1"/>
    <property type="match status" value="1"/>
</dbReference>
<evidence type="ECO:0000313" key="18">
    <source>
        <dbReference type="Proteomes" id="UP001378592"/>
    </source>
</evidence>
<feature type="signal peptide" evidence="16">
    <location>
        <begin position="1"/>
        <end position="23"/>
    </location>
</feature>
<gene>
    <name evidence="17" type="ORF">R5R35_009364</name>
</gene>
<dbReference type="GO" id="GO:0005506">
    <property type="term" value="F:iron ion binding"/>
    <property type="evidence" value="ECO:0007669"/>
    <property type="project" value="InterPro"/>
</dbReference>
<keyword evidence="11 14" id="KW-0408">Iron</keyword>
<feature type="chain" id="PRO_5042895551" description="Cytochrome P450" evidence="16">
    <location>
        <begin position="24"/>
        <end position="511"/>
    </location>
</feature>
<dbReference type="GO" id="GO:0006805">
    <property type="term" value="P:xenobiotic metabolic process"/>
    <property type="evidence" value="ECO:0007669"/>
    <property type="project" value="TreeGrafter"/>
</dbReference>
<dbReference type="PRINTS" id="PR00463">
    <property type="entry name" value="EP450I"/>
</dbReference>
<evidence type="ECO:0000256" key="16">
    <source>
        <dbReference type="SAM" id="SignalP"/>
    </source>
</evidence>
<dbReference type="InterPro" id="IPR002401">
    <property type="entry name" value="Cyt_P450_E_grp-I"/>
</dbReference>
<evidence type="ECO:0000256" key="14">
    <source>
        <dbReference type="PIRSR" id="PIRSR602401-1"/>
    </source>
</evidence>
<evidence type="ECO:0000256" key="12">
    <source>
        <dbReference type="ARBA" id="ARBA00023033"/>
    </source>
</evidence>
<dbReference type="SUPFAM" id="SSF48264">
    <property type="entry name" value="Cytochrome P450"/>
    <property type="match status" value="1"/>
</dbReference>
<evidence type="ECO:0000256" key="9">
    <source>
        <dbReference type="ARBA" id="ARBA00022848"/>
    </source>
</evidence>
<organism evidence="17 18">
    <name type="scientific">Gryllus longicercus</name>
    <dbReference type="NCBI Taxonomy" id="2509291"/>
    <lineage>
        <taxon>Eukaryota</taxon>
        <taxon>Metazoa</taxon>
        <taxon>Ecdysozoa</taxon>
        <taxon>Arthropoda</taxon>
        <taxon>Hexapoda</taxon>
        <taxon>Insecta</taxon>
        <taxon>Pterygota</taxon>
        <taxon>Neoptera</taxon>
        <taxon>Polyneoptera</taxon>
        <taxon>Orthoptera</taxon>
        <taxon>Ensifera</taxon>
        <taxon>Gryllidea</taxon>
        <taxon>Grylloidea</taxon>
        <taxon>Gryllidae</taxon>
        <taxon>Gryllinae</taxon>
        <taxon>Gryllus</taxon>
    </lineage>
</organism>
<evidence type="ECO:0000256" key="3">
    <source>
        <dbReference type="ARBA" id="ARBA00004174"/>
    </source>
</evidence>
<comment type="similarity">
    <text evidence="5 15">Belongs to the cytochrome P450 family.</text>
</comment>
<evidence type="ECO:0000256" key="8">
    <source>
        <dbReference type="ARBA" id="ARBA00022824"/>
    </source>
</evidence>
<comment type="cofactor">
    <cofactor evidence="1 14">
        <name>heme</name>
        <dbReference type="ChEBI" id="CHEBI:30413"/>
    </cofactor>
</comment>
<dbReference type="Pfam" id="PF00067">
    <property type="entry name" value="p450"/>
    <property type="match status" value="1"/>
</dbReference>
<reference evidence="17 18" key="1">
    <citation type="submission" date="2024-03" db="EMBL/GenBank/DDBJ databases">
        <title>The genome assembly and annotation of the cricket Gryllus longicercus Weissman &amp; Gray.</title>
        <authorList>
            <person name="Szrajer S."/>
            <person name="Gray D."/>
            <person name="Ylla G."/>
        </authorList>
    </citation>
    <scope>NUCLEOTIDE SEQUENCE [LARGE SCALE GENOMIC DNA]</scope>
    <source>
        <strain evidence="17">DAG 2021-001</strain>
        <tissue evidence="17">Whole body minus gut</tissue>
    </source>
</reference>
<keyword evidence="10 15" id="KW-0560">Oxidoreductase</keyword>
<dbReference type="InterPro" id="IPR036396">
    <property type="entry name" value="Cyt_P450_sf"/>
</dbReference>
<dbReference type="InterPro" id="IPR050182">
    <property type="entry name" value="Cytochrome_P450_fam2"/>
</dbReference>
<evidence type="ECO:0000313" key="17">
    <source>
        <dbReference type="EMBL" id="KAK7791199.1"/>
    </source>
</evidence>
<sequence>MNPLLLVAALALLILYLVKFAYSRPSNFPPGPPKLPVFGNYLQLLAGNYWYPYRELDRLARRYGCKVLGLHWGPVPAVVACDQRSIRQALAQPQLQGRFESIITKTRAFDKKLGVFFTDGVLWAEQRRFALRHLRDFGFGRRSPALEAEAQGELEHLVKLLRGETSAPHDKEVFVGGRALLPDALTPAFINTMLVPLAGARLPRDRDPALRATGRVVMLFQTAFDTTCGFVGLLPWLRHLFPRLTGHRSTVRSSAHLQRLFRDVFYDHKATFTDTHMRDYCDTYLNELEKLKKEGDLENSTFSEEQFLLSAMDFFIPAASAVSSTLVFALVFMLHQPGVAERVREELDRAVGRSRLPHLDDRAALPYTEATLRETMRRATLAPIGVPHRATEDTKFMGYDLPKDSMVITCLWSMHMDKEFWGDPEAFRPERFLDDRGQLLKKDPTLPFGAGKRLCAGETFARHYLFLFFAGLMQNFRFRMPNGQKPPPMDGHRPGLIESVPPFWVEVQPRD</sequence>
<keyword evidence="8" id="KW-0256">Endoplasmic reticulum</keyword>
<protein>
    <recommendedName>
        <fullName evidence="19">Cytochrome P450</fullName>
    </recommendedName>
</protein>
<dbReference type="FunFam" id="1.10.630.10:FF:000238">
    <property type="entry name" value="Cytochrome P450 2A6"/>
    <property type="match status" value="1"/>
</dbReference>
<keyword evidence="18" id="KW-1185">Reference proteome</keyword>
<dbReference type="GO" id="GO:0005789">
    <property type="term" value="C:endoplasmic reticulum membrane"/>
    <property type="evidence" value="ECO:0007669"/>
    <property type="project" value="UniProtKB-SubCell"/>
</dbReference>
<evidence type="ECO:0000256" key="10">
    <source>
        <dbReference type="ARBA" id="ARBA00023002"/>
    </source>
</evidence>
<name>A0AAN9Z105_9ORTH</name>
<dbReference type="EMBL" id="JAZDUA010000552">
    <property type="protein sequence ID" value="KAK7791199.1"/>
    <property type="molecule type" value="Genomic_DNA"/>
</dbReference>